<evidence type="ECO:0000313" key="2">
    <source>
        <dbReference type="EMBL" id="AQS58252.1"/>
    </source>
</evidence>
<reference evidence="2 3" key="1">
    <citation type="journal article" date="2016" name="Int. J. Syst. Evol. Microbiol.">
        <title>Desulfotomaculum ferrireducens sp. nov., a moderately thermophilic sulfate-reducing and dissimilatory Fe(III)-reducing bacterium isolated from compost.</title>
        <authorList>
            <person name="Yang G."/>
            <person name="Guo J."/>
            <person name="Zhuang L."/>
            <person name="Yuan Y."/>
            <person name="Zhou S."/>
        </authorList>
    </citation>
    <scope>NUCLEOTIDE SEQUENCE [LARGE SCALE GENOMIC DNA]</scope>
    <source>
        <strain evidence="2 3">GSS09</strain>
    </source>
</reference>
<keyword evidence="1" id="KW-1133">Transmembrane helix</keyword>
<evidence type="ECO:0000313" key="3">
    <source>
        <dbReference type="Proteomes" id="UP000189464"/>
    </source>
</evidence>
<dbReference type="AlphaFoldDB" id="A0A1S6ITZ5"/>
<dbReference type="OrthoDB" id="2380563at2"/>
<dbReference type="Pfam" id="PF14256">
    <property type="entry name" value="YwiC"/>
    <property type="match status" value="1"/>
</dbReference>
<organism evidence="2 3">
    <name type="scientific">Desulforamulus ferrireducens</name>
    <dbReference type="NCBI Taxonomy" id="1833852"/>
    <lineage>
        <taxon>Bacteria</taxon>
        <taxon>Bacillati</taxon>
        <taxon>Bacillota</taxon>
        <taxon>Clostridia</taxon>
        <taxon>Eubacteriales</taxon>
        <taxon>Peptococcaceae</taxon>
        <taxon>Desulforamulus</taxon>
    </lineage>
</organism>
<proteinExistence type="predicted"/>
<protein>
    <recommendedName>
        <fullName evidence="4">YwiC-like protein</fullName>
    </recommendedName>
</protein>
<dbReference type="InterPro" id="IPR025576">
    <property type="entry name" value="YwiC"/>
</dbReference>
<evidence type="ECO:0000256" key="1">
    <source>
        <dbReference type="SAM" id="Phobius"/>
    </source>
</evidence>
<feature type="transmembrane region" description="Helical" evidence="1">
    <location>
        <begin position="219"/>
        <end position="238"/>
    </location>
</feature>
<feature type="transmembrane region" description="Helical" evidence="1">
    <location>
        <begin position="87"/>
        <end position="105"/>
    </location>
</feature>
<gene>
    <name evidence="2" type="ORF">B0537_03610</name>
</gene>
<dbReference type="Proteomes" id="UP000189464">
    <property type="component" value="Chromosome"/>
</dbReference>
<keyword evidence="1" id="KW-0472">Membrane</keyword>
<feature type="transmembrane region" description="Helical" evidence="1">
    <location>
        <begin position="12"/>
        <end position="29"/>
    </location>
</feature>
<feature type="transmembrane region" description="Helical" evidence="1">
    <location>
        <begin position="65"/>
        <end position="81"/>
    </location>
</feature>
<sequence>MLFAIPKEHGAWAMLVVPLVLGAGLSGINWLHLPLFGGIFFFYLSSFSFLMIVRNKLQKQFYQKWLIIYLLLAFGLLTIPLSYHPQLVLLSLPLLPCLIINLYFARARQERSLINNFVAIVGLSLGAVASGYVGYGRWSDDLLMVWLLCVLFFMSSVFFVKTLIREKNNATFRYLSWIYHLAMIVLVYLIFDRMVALAFLTSLLRAFALAGRQLTPLQIGLVEIVNSLLFTVIVVTFLA</sequence>
<feature type="transmembrane region" description="Helical" evidence="1">
    <location>
        <begin position="117"/>
        <end position="138"/>
    </location>
</feature>
<feature type="transmembrane region" description="Helical" evidence="1">
    <location>
        <begin position="176"/>
        <end position="199"/>
    </location>
</feature>
<dbReference type="STRING" id="1833852.B0537_03610"/>
<feature type="transmembrane region" description="Helical" evidence="1">
    <location>
        <begin position="144"/>
        <end position="164"/>
    </location>
</feature>
<keyword evidence="1" id="KW-0812">Transmembrane</keyword>
<feature type="transmembrane region" description="Helical" evidence="1">
    <location>
        <begin position="35"/>
        <end position="53"/>
    </location>
</feature>
<evidence type="ECO:0008006" key="4">
    <source>
        <dbReference type="Google" id="ProtNLM"/>
    </source>
</evidence>
<keyword evidence="3" id="KW-1185">Reference proteome</keyword>
<accession>A0A1S6ITZ5</accession>
<name>A0A1S6ITZ5_9FIRM</name>
<dbReference type="KEGG" id="dfg:B0537_03610"/>
<dbReference type="EMBL" id="CP019698">
    <property type="protein sequence ID" value="AQS58252.1"/>
    <property type="molecule type" value="Genomic_DNA"/>
</dbReference>
<dbReference type="RefSeq" id="WP_077713216.1">
    <property type="nucleotide sequence ID" value="NZ_CP019698.1"/>
</dbReference>